<reference evidence="1" key="1">
    <citation type="submission" date="2020-05" db="EMBL/GenBank/DDBJ databases">
        <authorList>
            <person name="Delgado-Blas J."/>
        </authorList>
    </citation>
    <scope>NUCLEOTIDE SEQUENCE</scope>
    <source>
        <strain evidence="1">BB1459</strain>
    </source>
</reference>
<protein>
    <submittedName>
        <fullName evidence="1">Uncharacterized protein</fullName>
    </submittedName>
</protein>
<dbReference type="Proteomes" id="UP000834503">
    <property type="component" value="Unassembled WGS sequence"/>
</dbReference>
<evidence type="ECO:0000313" key="1">
    <source>
        <dbReference type="EMBL" id="CAB5612020.1"/>
    </source>
</evidence>
<sequence length="190" mass="21440">MQLHHPSPCSILATQPDQNRRRKLRNLQLAEFIARETFSKNSVELRVVRYLGKTHRFNTVIRHAAPMCNKMIETTAQRTAQIIEAGNANIRCSFQLMQIINKTLQLDFKDPVRTPARCNIDINACILGDLPVIPQIVNGIVGSADHSYIHLSHDPAGRKLWGSQLRVAVFPNSISALRIQQRIRDAEGTT</sequence>
<comment type="caution">
    <text evidence="1">The sequence shown here is derived from an EMBL/GenBank/DDBJ whole genome shotgun (WGS) entry which is preliminary data.</text>
</comment>
<dbReference type="AlphaFoldDB" id="A0A9N8CZN8"/>
<name>A0A9N8CZN8_9ENTR</name>
<accession>A0A9N8CZN8</accession>
<dbReference type="EMBL" id="CAHPQX010000078">
    <property type="protein sequence ID" value="CAB5612020.1"/>
    <property type="molecule type" value="Genomic_DNA"/>
</dbReference>
<evidence type="ECO:0000313" key="2">
    <source>
        <dbReference type="Proteomes" id="UP000834503"/>
    </source>
</evidence>
<gene>
    <name evidence="1" type="ORF">GHA_05800</name>
</gene>
<organism evidence="1 2">
    <name type="scientific">Citrobacter werkmanii</name>
    <dbReference type="NCBI Taxonomy" id="67827"/>
    <lineage>
        <taxon>Bacteria</taxon>
        <taxon>Pseudomonadati</taxon>
        <taxon>Pseudomonadota</taxon>
        <taxon>Gammaproteobacteria</taxon>
        <taxon>Enterobacterales</taxon>
        <taxon>Enterobacteriaceae</taxon>
        <taxon>Citrobacter</taxon>
        <taxon>Citrobacter freundii complex</taxon>
    </lineage>
</organism>
<proteinExistence type="predicted"/>